<reference evidence="2" key="1">
    <citation type="submission" date="2020-11" db="EMBL/GenBank/DDBJ databases">
        <authorList>
            <consortium name="DOE Joint Genome Institute"/>
            <person name="Ahrendt S."/>
            <person name="Riley R."/>
            <person name="Andreopoulos W."/>
            <person name="LaButti K."/>
            <person name="Pangilinan J."/>
            <person name="Ruiz-duenas F.J."/>
            <person name="Barrasa J.M."/>
            <person name="Sanchez-Garcia M."/>
            <person name="Camarero S."/>
            <person name="Miyauchi S."/>
            <person name="Serrano A."/>
            <person name="Linde D."/>
            <person name="Babiker R."/>
            <person name="Drula E."/>
            <person name="Ayuso-Fernandez I."/>
            <person name="Pacheco R."/>
            <person name="Padilla G."/>
            <person name="Ferreira P."/>
            <person name="Barriuso J."/>
            <person name="Kellner H."/>
            <person name="Castanera R."/>
            <person name="Alfaro M."/>
            <person name="Ramirez L."/>
            <person name="Pisabarro A.G."/>
            <person name="Kuo A."/>
            <person name="Tritt A."/>
            <person name="Lipzen A."/>
            <person name="He G."/>
            <person name="Yan M."/>
            <person name="Ng V."/>
            <person name="Cullen D."/>
            <person name="Martin F."/>
            <person name="Rosso M.-N."/>
            <person name="Henrissat B."/>
            <person name="Hibbett D."/>
            <person name="Martinez A.T."/>
            <person name="Grigoriev I.V."/>
        </authorList>
    </citation>
    <scope>NUCLEOTIDE SEQUENCE</scope>
    <source>
        <strain evidence="2">AH 44721</strain>
    </source>
</reference>
<dbReference type="Proteomes" id="UP000724874">
    <property type="component" value="Unassembled WGS sequence"/>
</dbReference>
<protein>
    <submittedName>
        <fullName evidence="2">Uncharacterized protein</fullName>
    </submittedName>
</protein>
<feature type="signal peptide" evidence="1">
    <location>
        <begin position="1"/>
        <end position="34"/>
    </location>
</feature>
<keyword evidence="3" id="KW-1185">Reference proteome</keyword>
<sequence>MKQVSNQISNSRTMRRSYFAFILSLLVSLLEIHAAPTKPYLFGREIKPALMKSKNYREIAMINWRMAHPKDKNRKKFKGYEAGWTHTILTSMYSRSITLSTLDTCNGIQAVGKSLCQVSIIMKISRCFVPMSIMLR</sequence>
<evidence type="ECO:0000313" key="2">
    <source>
        <dbReference type="EMBL" id="KAF8895834.1"/>
    </source>
</evidence>
<comment type="caution">
    <text evidence="2">The sequence shown here is derived from an EMBL/GenBank/DDBJ whole genome shotgun (WGS) entry which is preliminary data.</text>
</comment>
<name>A0A9P5NKJ2_GYMJU</name>
<evidence type="ECO:0000256" key="1">
    <source>
        <dbReference type="SAM" id="SignalP"/>
    </source>
</evidence>
<dbReference type="AlphaFoldDB" id="A0A9P5NKJ2"/>
<accession>A0A9P5NKJ2</accession>
<keyword evidence="1" id="KW-0732">Signal</keyword>
<evidence type="ECO:0000313" key="3">
    <source>
        <dbReference type="Proteomes" id="UP000724874"/>
    </source>
</evidence>
<dbReference type="EMBL" id="JADNYJ010000060">
    <property type="protein sequence ID" value="KAF8895834.1"/>
    <property type="molecule type" value="Genomic_DNA"/>
</dbReference>
<feature type="chain" id="PRO_5040221214" evidence="1">
    <location>
        <begin position="35"/>
        <end position="136"/>
    </location>
</feature>
<proteinExistence type="predicted"/>
<organism evidence="2 3">
    <name type="scientific">Gymnopilus junonius</name>
    <name type="common">Spectacular rustgill mushroom</name>
    <name type="synonym">Gymnopilus spectabilis subsp. junonius</name>
    <dbReference type="NCBI Taxonomy" id="109634"/>
    <lineage>
        <taxon>Eukaryota</taxon>
        <taxon>Fungi</taxon>
        <taxon>Dikarya</taxon>
        <taxon>Basidiomycota</taxon>
        <taxon>Agaricomycotina</taxon>
        <taxon>Agaricomycetes</taxon>
        <taxon>Agaricomycetidae</taxon>
        <taxon>Agaricales</taxon>
        <taxon>Agaricineae</taxon>
        <taxon>Hymenogastraceae</taxon>
        <taxon>Gymnopilus</taxon>
    </lineage>
</organism>
<gene>
    <name evidence="2" type="ORF">CPB84DRAFT_1242206</name>
</gene>